<dbReference type="Proteomes" id="UP000316443">
    <property type="component" value="Unassembled WGS sequence"/>
</dbReference>
<organism evidence="1 2">
    <name type="scientific">Microcystis aeruginosa Ma_QC_C_20070703_M131</name>
    <dbReference type="NCBI Taxonomy" id="2486263"/>
    <lineage>
        <taxon>Bacteria</taxon>
        <taxon>Bacillati</taxon>
        <taxon>Cyanobacteriota</taxon>
        <taxon>Cyanophyceae</taxon>
        <taxon>Oscillatoriophycideae</taxon>
        <taxon>Chroococcales</taxon>
        <taxon>Microcystaceae</taxon>
        <taxon>Microcystis</taxon>
    </lineage>
</organism>
<sequence length="225" mass="24042">MNTLNANFNNALTEAITTLGTDAQNISSEIDNLNAVIVNNINDIVAGATQVGSSVNELLIGTLTTITNIPENSSEVGSQPSTDFVVSGIKGAEQGVAETSQARFDLNTNNHKLVTAYKNLAQINALVTAAKIIQVQTNFFNSALNDAFASLQKIGQTWGQSPQNPPSSGISQEFSNFANAINSIVSQIDADTFAGQLDYAETDWNLFNQKLFILRQILNGTNNSL</sequence>
<dbReference type="SUPFAM" id="SSF58100">
    <property type="entry name" value="Bacterial hemolysins"/>
    <property type="match status" value="1"/>
</dbReference>
<accession>A0A551XB29</accession>
<reference evidence="1 2" key="1">
    <citation type="submission" date="2019-01" db="EMBL/GenBank/DDBJ databases">
        <title>Coherence of Microcystis species and biogeography revealed through population genomics.</title>
        <authorList>
            <person name="Perez-Carrascal O.M."/>
            <person name="Terrat Y."/>
            <person name="Giani A."/>
            <person name="Fortin N."/>
            <person name="Tromas N."/>
            <person name="Shapiro B.J."/>
        </authorList>
    </citation>
    <scope>NUCLEOTIDE SEQUENCE [LARGE SCALE GENOMIC DNA]</scope>
    <source>
        <strain evidence="1">Ma_QC_C_20070703_M131</strain>
    </source>
</reference>
<comment type="caution">
    <text evidence="1">The sequence shown here is derived from an EMBL/GenBank/DDBJ whole genome shotgun (WGS) entry which is preliminary data.</text>
</comment>
<evidence type="ECO:0000313" key="1">
    <source>
        <dbReference type="EMBL" id="TRT45908.1"/>
    </source>
</evidence>
<dbReference type="EMBL" id="SFCA01000205">
    <property type="protein sequence ID" value="TRT45908.1"/>
    <property type="molecule type" value="Genomic_DNA"/>
</dbReference>
<gene>
    <name evidence="1" type="ORF">EWV85_19110</name>
</gene>
<dbReference type="AlphaFoldDB" id="A0A551XB29"/>
<dbReference type="Gene3D" id="1.20.1170.10">
    <property type="match status" value="1"/>
</dbReference>
<name>A0A551XB29_MICAE</name>
<evidence type="ECO:0000313" key="2">
    <source>
        <dbReference type="Proteomes" id="UP000316443"/>
    </source>
</evidence>
<proteinExistence type="predicted"/>
<protein>
    <submittedName>
        <fullName evidence="1">Uncharacterized protein</fullName>
    </submittedName>
</protein>